<dbReference type="Proteomes" id="UP000007962">
    <property type="component" value="Chromosome"/>
</dbReference>
<keyword evidence="1" id="KW-0472">Membrane</keyword>
<dbReference type="EMBL" id="CP001618">
    <property type="protein sequence ID" value="ACQ82353.1"/>
    <property type="molecule type" value="Genomic_DNA"/>
</dbReference>
<proteinExistence type="predicted"/>
<dbReference type="AlphaFoldDB" id="C5C5Z5"/>
<keyword evidence="1" id="KW-0812">Transmembrane</keyword>
<organism evidence="2 3">
    <name type="scientific">Beutenbergia cavernae (strain ATCC BAA-8 / DSM 12333 / CCUG 43141 / JCM 11478 / NBRC 16432 / NCIMB 13614 / HKI 0122)</name>
    <dbReference type="NCBI Taxonomy" id="471853"/>
    <lineage>
        <taxon>Bacteria</taxon>
        <taxon>Bacillati</taxon>
        <taxon>Actinomycetota</taxon>
        <taxon>Actinomycetes</taxon>
        <taxon>Micrococcales</taxon>
        <taxon>Beutenbergiaceae</taxon>
        <taxon>Beutenbergia</taxon>
    </lineage>
</organism>
<dbReference type="Pfam" id="PF14494">
    <property type="entry name" value="DUF4436"/>
    <property type="match status" value="1"/>
</dbReference>
<feature type="transmembrane region" description="Helical" evidence="1">
    <location>
        <begin position="29"/>
        <end position="50"/>
    </location>
</feature>
<evidence type="ECO:0000256" key="1">
    <source>
        <dbReference type="SAM" id="Phobius"/>
    </source>
</evidence>
<name>C5C5Z5_BEUC1</name>
<accession>C5C5Z5</accession>
<evidence type="ECO:0008006" key="4">
    <source>
        <dbReference type="Google" id="ProtNLM"/>
    </source>
</evidence>
<protein>
    <recommendedName>
        <fullName evidence="4">DUF4436 domain-containing protein</fullName>
    </recommendedName>
</protein>
<dbReference type="KEGG" id="bcv:Bcav_4113"/>
<sequence length="330" mass="35700">MTQQVDEMVPDDVVAAERRRRRKNPAPRILAVVGALLVVYYAVVAFSGALNVTTEVPIQGEQPVTGEDYLTLQMKTEDVDLTNRVLSANILPIPHGDFVGDRAGEMSENLRIEIVSGGMTTSVVTYPGESIVDPTTVTLVLDRGDTFYPWDRPFSDFRVSVQDDETGENVPFELTIENSARPWVMSATLGEVTTENGIDTLPVTLDGNRDALSVTLVVFYLLAILLTTLMAVVTIGSALLKKKLEFSNVIWLSATMLSFPALRSAMPGAPPIGTALDFIVLFPCICIVAAMLVWTGAHLLWRESKILRGRELDDDDAAASAAAGAAASDD</sequence>
<dbReference type="InterPro" id="IPR027948">
    <property type="entry name" value="DUF4436"/>
</dbReference>
<feature type="transmembrane region" description="Helical" evidence="1">
    <location>
        <begin position="278"/>
        <end position="301"/>
    </location>
</feature>
<dbReference type="HOGENOM" id="CLU_841074_0_0_11"/>
<dbReference type="OrthoDB" id="8438075at2"/>
<reference evidence="2 3" key="1">
    <citation type="journal article" date="2009" name="Stand. Genomic Sci.">
        <title>Complete genome sequence of Beutenbergia cavernae type strain (HKI 0122).</title>
        <authorList>
            <person name="Land M."/>
            <person name="Pukall R."/>
            <person name="Abt B."/>
            <person name="Goker M."/>
            <person name="Rohde M."/>
            <person name="Glavina Del Rio T."/>
            <person name="Tice H."/>
            <person name="Copeland A."/>
            <person name="Cheng J.F."/>
            <person name="Lucas S."/>
            <person name="Chen F."/>
            <person name="Nolan M."/>
            <person name="Bruce D."/>
            <person name="Goodwin L."/>
            <person name="Pitluck S."/>
            <person name="Ivanova N."/>
            <person name="Mavromatis K."/>
            <person name="Ovchinnikova G."/>
            <person name="Pati A."/>
            <person name="Chen A."/>
            <person name="Palaniappan K."/>
            <person name="Hauser L."/>
            <person name="Chang Y.J."/>
            <person name="Jefferies C.C."/>
            <person name="Saunders E."/>
            <person name="Brettin T."/>
            <person name="Detter J.C."/>
            <person name="Han C."/>
            <person name="Chain P."/>
            <person name="Bristow J."/>
            <person name="Eisen J.A."/>
            <person name="Markowitz V."/>
            <person name="Hugenholtz P."/>
            <person name="Kyrpides N.C."/>
            <person name="Klenk H.P."/>
            <person name="Lapidus A."/>
        </authorList>
    </citation>
    <scope>NUCLEOTIDE SEQUENCE [LARGE SCALE GENOMIC DNA]</scope>
    <source>
        <strain evidence="3">ATCC BAA-8 / DSM 12333 / NBRC 16432</strain>
    </source>
</reference>
<evidence type="ECO:0000313" key="3">
    <source>
        <dbReference type="Proteomes" id="UP000007962"/>
    </source>
</evidence>
<gene>
    <name evidence="2" type="ordered locus">Bcav_4113</name>
</gene>
<evidence type="ECO:0000313" key="2">
    <source>
        <dbReference type="EMBL" id="ACQ82353.1"/>
    </source>
</evidence>
<feature type="transmembrane region" description="Helical" evidence="1">
    <location>
        <begin position="217"/>
        <end position="240"/>
    </location>
</feature>
<dbReference type="RefSeq" id="WP_015884590.1">
    <property type="nucleotide sequence ID" value="NC_012669.1"/>
</dbReference>
<keyword evidence="3" id="KW-1185">Reference proteome</keyword>
<keyword evidence="1" id="KW-1133">Transmembrane helix</keyword>
<feature type="transmembrane region" description="Helical" evidence="1">
    <location>
        <begin position="249"/>
        <end position="266"/>
    </location>
</feature>
<dbReference type="STRING" id="471853.Bcav_4113"/>